<dbReference type="Pfam" id="PF06772">
    <property type="entry name" value="LtrA"/>
    <property type="match status" value="1"/>
</dbReference>
<dbReference type="PANTHER" id="PTHR36840">
    <property type="entry name" value="BLL5714 PROTEIN"/>
    <property type="match status" value="1"/>
</dbReference>
<keyword evidence="3" id="KW-1185">Reference proteome</keyword>
<feature type="transmembrane region" description="Helical" evidence="1">
    <location>
        <begin position="344"/>
        <end position="360"/>
    </location>
</feature>
<gene>
    <name evidence="2" type="ORF">BWZ43_24745</name>
</gene>
<sequence length="362" mass="42079">MENKNLTWLEALFDLIFVAAIAKATHLLMHEEHGVIPVEYLLKFVLIFVPIWWAWVGQSLFINRFGKDCVTQRLFMITQMIFIILMTASLSVNFDPYYIPFLIGYIGIRLLTSMQYLWISRWESGPRRRAAVYLGYVFLIGITVSLISVFFVSWPRYLILYLGIFIDIVVPILGRKYLVKAPTDTSHLLERFGLFSIILFGESIVSLIAVLHPEKGEWEAIIFTMISFIIVIAMWWQYFDNIEKKIDKKIKSTGQAIIYGHLFIYMSLSIIASAIQLAFLKDIHYQFLLILTFAATLIYFLSTTLVFHKYRIIKHRLNIFHLGLFLLILAAFLIIDLALIVPNIFIFVQLAVFFLIYAKVTT</sequence>
<dbReference type="AlphaFoldDB" id="A0A8E2LCL7"/>
<proteinExistence type="predicted"/>
<keyword evidence="1" id="KW-0812">Transmembrane</keyword>
<evidence type="ECO:0000313" key="3">
    <source>
        <dbReference type="Proteomes" id="UP000189761"/>
    </source>
</evidence>
<reference evidence="2 3" key="1">
    <citation type="submission" date="2017-01" db="EMBL/GenBank/DDBJ databases">
        <title>Draft genome sequence of Bacillus oleronius.</title>
        <authorList>
            <person name="Allam M."/>
        </authorList>
    </citation>
    <scope>NUCLEOTIDE SEQUENCE [LARGE SCALE GENOMIC DNA]</scope>
    <source>
        <strain evidence="2 3">DSM 9356</strain>
    </source>
</reference>
<feature type="transmembrane region" description="Helical" evidence="1">
    <location>
        <begin position="41"/>
        <end position="62"/>
    </location>
</feature>
<feature type="transmembrane region" description="Helical" evidence="1">
    <location>
        <begin position="218"/>
        <end position="236"/>
    </location>
</feature>
<dbReference type="RefSeq" id="WP_078111462.1">
    <property type="nucleotide sequence ID" value="NZ_CP065424.1"/>
</dbReference>
<feature type="transmembrane region" description="Helical" evidence="1">
    <location>
        <begin position="12"/>
        <end position="29"/>
    </location>
</feature>
<name>A0A8E2LCL7_9BACI</name>
<feature type="transmembrane region" description="Helical" evidence="1">
    <location>
        <begin position="285"/>
        <end position="307"/>
    </location>
</feature>
<keyword evidence="1" id="KW-1133">Transmembrane helix</keyword>
<protein>
    <submittedName>
        <fullName evidence="2">Low temperature requirement protein A</fullName>
    </submittedName>
</protein>
<feature type="transmembrane region" description="Helical" evidence="1">
    <location>
        <begin position="74"/>
        <end position="92"/>
    </location>
</feature>
<feature type="transmembrane region" description="Helical" evidence="1">
    <location>
        <begin position="191"/>
        <end position="212"/>
    </location>
</feature>
<evidence type="ECO:0000313" key="2">
    <source>
        <dbReference type="EMBL" id="OOP65692.1"/>
    </source>
</evidence>
<feature type="transmembrane region" description="Helical" evidence="1">
    <location>
        <begin position="98"/>
        <end position="119"/>
    </location>
</feature>
<dbReference type="Proteomes" id="UP000189761">
    <property type="component" value="Unassembled WGS sequence"/>
</dbReference>
<feature type="transmembrane region" description="Helical" evidence="1">
    <location>
        <begin position="319"/>
        <end position="338"/>
    </location>
</feature>
<feature type="transmembrane region" description="Helical" evidence="1">
    <location>
        <begin position="158"/>
        <end position="179"/>
    </location>
</feature>
<feature type="transmembrane region" description="Helical" evidence="1">
    <location>
        <begin position="131"/>
        <end position="152"/>
    </location>
</feature>
<dbReference type="InterPro" id="IPR010640">
    <property type="entry name" value="Low_temperature_requirement_A"/>
</dbReference>
<keyword evidence="1" id="KW-0472">Membrane</keyword>
<accession>A0A8E2LCL7</accession>
<organism evidence="2 3">
    <name type="scientific">Heyndrickxia oleronia</name>
    <dbReference type="NCBI Taxonomy" id="38875"/>
    <lineage>
        <taxon>Bacteria</taxon>
        <taxon>Bacillati</taxon>
        <taxon>Bacillota</taxon>
        <taxon>Bacilli</taxon>
        <taxon>Bacillales</taxon>
        <taxon>Bacillaceae</taxon>
        <taxon>Heyndrickxia</taxon>
    </lineage>
</organism>
<evidence type="ECO:0000256" key="1">
    <source>
        <dbReference type="SAM" id="Phobius"/>
    </source>
</evidence>
<dbReference type="EMBL" id="MTLA01000476">
    <property type="protein sequence ID" value="OOP65692.1"/>
    <property type="molecule type" value="Genomic_DNA"/>
</dbReference>
<dbReference type="PANTHER" id="PTHR36840:SF1">
    <property type="entry name" value="BLL5714 PROTEIN"/>
    <property type="match status" value="1"/>
</dbReference>
<feature type="transmembrane region" description="Helical" evidence="1">
    <location>
        <begin position="257"/>
        <end position="279"/>
    </location>
</feature>
<comment type="caution">
    <text evidence="2">The sequence shown here is derived from an EMBL/GenBank/DDBJ whole genome shotgun (WGS) entry which is preliminary data.</text>
</comment>